<keyword evidence="4 5" id="KW-0472">Membrane</keyword>
<comment type="caution">
    <text evidence="7">The sequence shown here is derived from an EMBL/GenBank/DDBJ whole genome shotgun (WGS) entry which is preliminary data.</text>
</comment>
<keyword evidence="2 5" id="KW-0812">Transmembrane</keyword>
<dbReference type="Proteomes" id="UP000245870">
    <property type="component" value="Unassembled WGS sequence"/>
</dbReference>
<keyword evidence="3 5" id="KW-1133">Transmembrane helix</keyword>
<name>A0A2U0U6X6_9BACT</name>
<evidence type="ECO:0000256" key="3">
    <source>
        <dbReference type="ARBA" id="ARBA00022989"/>
    </source>
</evidence>
<feature type="domain" description="Translocation and assembly module TamB C-terminal" evidence="6">
    <location>
        <begin position="1024"/>
        <end position="1471"/>
    </location>
</feature>
<evidence type="ECO:0000313" key="8">
    <source>
        <dbReference type="Proteomes" id="UP000245870"/>
    </source>
</evidence>
<accession>A0A2U0U6X6</accession>
<evidence type="ECO:0000256" key="5">
    <source>
        <dbReference type="SAM" id="Phobius"/>
    </source>
</evidence>
<dbReference type="GO" id="GO:0005886">
    <property type="term" value="C:plasma membrane"/>
    <property type="evidence" value="ECO:0007669"/>
    <property type="project" value="InterPro"/>
</dbReference>
<keyword evidence="8" id="KW-1185">Reference proteome</keyword>
<feature type="transmembrane region" description="Helical" evidence="5">
    <location>
        <begin position="7"/>
        <end position="28"/>
    </location>
</feature>
<dbReference type="InterPro" id="IPR007452">
    <property type="entry name" value="TamB_C"/>
</dbReference>
<evidence type="ECO:0000313" key="7">
    <source>
        <dbReference type="EMBL" id="PVX53376.1"/>
    </source>
</evidence>
<dbReference type="GO" id="GO:0009306">
    <property type="term" value="P:protein secretion"/>
    <property type="evidence" value="ECO:0007669"/>
    <property type="project" value="InterPro"/>
</dbReference>
<evidence type="ECO:0000259" key="6">
    <source>
        <dbReference type="Pfam" id="PF04357"/>
    </source>
</evidence>
<organism evidence="7 8">
    <name type="scientific">Hallella colorans</name>
    <dbReference type="NCBI Taxonomy" id="1703337"/>
    <lineage>
        <taxon>Bacteria</taxon>
        <taxon>Pseudomonadati</taxon>
        <taxon>Bacteroidota</taxon>
        <taxon>Bacteroidia</taxon>
        <taxon>Bacteroidales</taxon>
        <taxon>Prevotellaceae</taxon>
        <taxon>Hallella</taxon>
    </lineage>
</organism>
<gene>
    <name evidence="7" type="ORF">C7379_11338</name>
</gene>
<protein>
    <submittedName>
        <fullName evidence="7">Uncharacterized protein DUF490</fullName>
    </submittedName>
</protein>
<proteinExistence type="predicted"/>
<reference evidence="7 8" key="1">
    <citation type="submission" date="2018-05" db="EMBL/GenBank/DDBJ databases">
        <title>Genomic Encyclopedia of Type Strains, Phase IV (KMG-IV): sequencing the most valuable type-strain genomes for metagenomic binning, comparative biology and taxonomic classification.</title>
        <authorList>
            <person name="Goeker M."/>
        </authorList>
    </citation>
    <scope>NUCLEOTIDE SEQUENCE [LARGE SCALE GENOMIC DNA]</scope>
    <source>
        <strain evidence="7 8">DSM 100333</strain>
    </source>
</reference>
<evidence type="ECO:0000256" key="1">
    <source>
        <dbReference type="ARBA" id="ARBA00004167"/>
    </source>
</evidence>
<dbReference type="EMBL" id="QENY01000013">
    <property type="protein sequence ID" value="PVX53376.1"/>
    <property type="molecule type" value="Genomic_DNA"/>
</dbReference>
<comment type="subcellular location">
    <subcellularLocation>
        <location evidence="1">Membrane</location>
        <topology evidence="1">Single-pass membrane protein</topology>
    </subcellularLocation>
</comment>
<sequence length="1494" mass="164644">MKTLRHYINILLWSLVAMYVAVSIMVNIPIVQSYMGARVASALSHKLCTKVSVGRVSLGFFNRVIVDDVDIRDQKGLSMLRVARASAKPDVMALVRGQLYFNSVQLFGLKANFYQATATAKPNYQFALDSLASKDTTAHRPLDVSLKSLIIRRGEICYNRLDKPRRPFLDPYHLNVQNLSSHIVLNALRSDSLNLNVKRLSLTEASGLDIRSLAFKLVGNKRHATMRSLCLELPSSKLSLADVEARYAFKDGMPSLPSLRFSGSVCESVVALPDIAALWPKVGKRNLSVALRTQFAGSATALRVRDMVVSVPQKGMRRQTGAPADIRLSMDGTVSELDGTPRWWADIENLTISERGLRLLGGSVPAPIARMNNIQFRGQARAHGQFASVKGTLLSGVGNANLDVSLRGNDFAGHLDTRGINLRQILDDYRFGILAANIHVAGNVKRKYYKANGTVKQIDYNDYSYCDARMDGSYDNGLLNGTLHVNDPNLVADLNGSLSASSRNMSAHLTADVKHIHPAALHLWESVFGNAAYSGNVVASFTGNDLNTAKGTLSLTHFSQSSASEQYTLDSLKLQAGNDHRGHYLTLESDFAEAEVTGRFDYATLIQSVKNAIAAKLPNIQQLTNIKYKKTHANDFALRAVVRRADWLRHFFDVPVTLVEPLRLTAAMTNADNNLELRAFAPRLVYDGIRYRDLSAIVTSPHNYLNADISAVRIGDDGTGTEYRLEASAVDDRLASVIHVDNHAHQNRLRGRLNTLVSFGRDGYGLAEARMDIKPSTFSIGDSVFEVRPSQVIYGKNRLDVRRFALEGNGQRIVVNGCASKDSKDSLVVDMHDVNVSYLMDLLDFHPVEFGGRATGKALLSRLFDKPRVDGKLEIADFSFERGALGTLHADVAWNEDRERIDIDAVAVDTANALVAPSRYRYTFVKGYVSPKRNYIDLDIRADNMRGEFVESFCASFMNRTNLSLNGGVRLWGDLGELNLTGNLVANGQVGIEPLNTVYTLRDAEVRCLINEMQFPGDTIYDRHGNKGVLAGSLYHDHITNLRYNLRAKLSNLLAYDWGPSHGNTFYGTVYGTGNVDIRGKSGLLDVDVNVTPNRGTTVVYDASSPEAISSQEFIKWSSRDSVAATAPVLNTLLARMDSIGQMGDLANEEDAPTDIHVNFIINATPAATLKVVMDRKTGDCVNLVGEGALRADYYNKGAVNIFGNYVIDEGVYKLTIQNIIKRDFKFAHGGSIVFGGDPGRAALNLKAQYTLNSVSLSDLQIGRSFSGNNIRVNCIMNITGTPEAPKVEFDLDLPTVGTDAKQMIYSLINSEEEMNQQVLYLLAVGRFYSQPSNNAAASDAPDSQTTLAMQSIISGQISQQINTVLNSVVKNNNWNFGANISTGDEGWNNAEYEGLLSGRMLNNRLIFNGEFGYRDNKNTTTSFIGDFDLRYLIFPNGNLSIHVYNQSNDRYFVRNSLNTQGVGIILKKDFDSWRSLLGIRKKNETAVDDGGKK</sequence>
<dbReference type="RefSeq" id="WP_243406751.1">
    <property type="nucleotide sequence ID" value="NZ_QENY01000013.1"/>
</dbReference>
<dbReference type="Pfam" id="PF04357">
    <property type="entry name" value="TamB"/>
    <property type="match status" value="1"/>
</dbReference>
<evidence type="ECO:0000256" key="2">
    <source>
        <dbReference type="ARBA" id="ARBA00022692"/>
    </source>
</evidence>
<evidence type="ECO:0000256" key="4">
    <source>
        <dbReference type="ARBA" id="ARBA00023136"/>
    </source>
</evidence>